<dbReference type="RefSeq" id="WP_172345290.1">
    <property type="nucleotide sequence ID" value="NZ_CASYYZ010000126.1"/>
</dbReference>
<evidence type="ECO:0000313" key="2">
    <source>
        <dbReference type="Proteomes" id="UP000820977"/>
    </source>
</evidence>
<name>A0ABX2B574_9BACT</name>
<dbReference type="EMBL" id="JABKKJ010000018">
    <property type="protein sequence ID" value="NPE25825.1"/>
    <property type="molecule type" value="Genomic_DNA"/>
</dbReference>
<protein>
    <submittedName>
        <fullName evidence="1">Uncharacterized protein</fullName>
    </submittedName>
</protein>
<comment type="caution">
    <text evidence="1">The sequence shown here is derived from an EMBL/GenBank/DDBJ whole genome shotgun (WGS) entry which is preliminary data.</text>
</comment>
<accession>A0ABX2B574</accession>
<reference evidence="1 2" key="1">
    <citation type="submission" date="2020-05" db="EMBL/GenBank/DDBJ databases">
        <title>Distinct polysaccharide utilization as determinants for interspecies competition between intestinal Prevotella spp.</title>
        <authorList>
            <person name="Galvez E.J.C."/>
            <person name="Iljazovic A."/>
            <person name="Strowig T."/>
        </authorList>
    </citation>
    <scope>NUCLEOTIDE SEQUENCE [LARGE SCALE GENOMIC DNA]</scope>
    <source>
        <strain evidence="1 2">PCHR</strain>
    </source>
</reference>
<sequence>MDYERDILNILKEAGTEGLCVHKIARHVFNTHNSFFGTLCFEDVYRYVKQYLYKNSKTRSSIIEKTGVRGFYRLNVTSGDRGQLMFLFEDEKEEEAPRKVEDTSLSLF</sequence>
<dbReference type="Proteomes" id="UP000820977">
    <property type="component" value="Unassembled WGS sequence"/>
</dbReference>
<proteinExistence type="predicted"/>
<gene>
    <name evidence="1" type="ORF">HPS54_09905</name>
</gene>
<organism evidence="1 2">
    <name type="scientific">Xylanibacter caecicola</name>
    <dbReference type="NCBI Taxonomy" id="2736294"/>
    <lineage>
        <taxon>Bacteria</taxon>
        <taxon>Pseudomonadati</taxon>
        <taxon>Bacteroidota</taxon>
        <taxon>Bacteroidia</taxon>
        <taxon>Bacteroidales</taxon>
        <taxon>Prevotellaceae</taxon>
        <taxon>Xylanibacter</taxon>
    </lineage>
</organism>
<keyword evidence="2" id="KW-1185">Reference proteome</keyword>
<evidence type="ECO:0000313" key="1">
    <source>
        <dbReference type="EMBL" id="NPE25825.1"/>
    </source>
</evidence>